<dbReference type="EMBL" id="BK015438">
    <property type="protein sequence ID" value="DAE06490.1"/>
    <property type="molecule type" value="Genomic_DNA"/>
</dbReference>
<proteinExistence type="predicted"/>
<accession>A0A8S5PHT4</accession>
<organism evidence="1">
    <name type="scientific">Siphoviridae sp. ctmP19</name>
    <dbReference type="NCBI Taxonomy" id="2825651"/>
    <lineage>
        <taxon>Viruses</taxon>
        <taxon>Duplodnaviria</taxon>
        <taxon>Heunggongvirae</taxon>
        <taxon>Uroviricota</taxon>
        <taxon>Caudoviricetes</taxon>
    </lineage>
</organism>
<name>A0A8S5PHT4_9CAUD</name>
<sequence length="87" mass="10100">MPMNETLFLYSEIWYLATDRSGQMYIYEKEMPHRDEDEGMWVCGLNGWYQSISPGQLSLLGVDTPPGWADEPMLLVLDTLVKRNNKL</sequence>
<reference evidence="1" key="1">
    <citation type="journal article" date="2021" name="Proc. Natl. Acad. Sci. U.S.A.">
        <title>A Catalog of Tens of Thousands of Viruses from Human Metagenomes Reveals Hidden Associations with Chronic Diseases.</title>
        <authorList>
            <person name="Tisza M.J."/>
            <person name="Buck C.B."/>
        </authorList>
    </citation>
    <scope>NUCLEOTIDE SEQUENCE</scope>
    <source>
        <strain evidence="1">CtmP19</strain>
    </source>
</reference>
<protein>
    <submittedName>
        <fullName evidence="1">Uncharacterized protein</fullName>
    </submittedName>
</protein>
<evidence type="ECO:0000313" key="1">
    <source>
        <dbReference type="EMBL" id="DAE06490.1"/>
    </source>
</evidence>